<dbReference type="CDD" id="cd06168">
    <property type="entry name" value="LSMD1"/>
    <property type="match status" value="1"/>
</dbReference>
<gene>
    <name evidence="4" type="primary">lsmd1</name>
    <name evidence="4" type="ORF">g.10386</name>
</gene>
<dbReference type="InterPro" id="IPR001163">
    <property type="entry name" value="Sm_dom_euk/arc"/>
</dbReference>
<dbReference type="InterPro" id="IPR047575">
    <property type="entry name" value="Sm"/>
</dbReference>
<dbReference type="InterPro" id="IPR050914">
    <property type="entry name" value="snRNP_SmB/NAA38-like"/>
</dbReference>
<organism evidence="4">
    <name type="scientific">Zeugodacus cucurbitae</name>
    <name type="common">Melon fruit fly</name>
    <name type="synonym">Bactrocera cucurbitae</name>
    <dbReference type="NCBI Taxonomy" id="28588"/>
    <lineage>
        <taxon>Eukaryota</taxon>
        <taxon>Metazoa</taxon>
        <taxon>Ecdysozoa</taxon>
        <taxon>Arthropoda</taxon>
        <taxon>Hexapoda</taxon>
        <taxon>Insecta</taxon>
        <taxon>Pterygota</taxon>
        <taxon>Neoptera</taxon>
        <taxon>Endopterygota</taxon>
        <taxon>Diptera</taxon>
        <taxon>Brachycera</taxon>
        <taxon>Muscomorpha</taxon>
        <taxon>Tephritoidea</taxon>
        <taxon>Tephritidae</taxon>
        <taxon>Zeugodacus</taxon>
        <taxon>Zeugodacus</taxon>
    </lineage>
</organism>
<dbReference type="OrthoDB" id="368909at2759"/>
<protein>
    <submittedName>
        <fullName evidence="4">LSM domain-containing protein 1</fullName>
    </submittedName>
</protein>
<feature type="region of interest" description="Disordered" evidence="2">
    <location>
        <begin position="1"/>
        <end position="45"/>
    </location>
</feature>
<dbReference type="GO" id="GO:0031417">
    <property type="term" value="C:NatC complex"/>
    <property type="evidence" value="ECO:0007669"/>
    <property type="project" value="InterPro"/>
</dbReference>
<evidence type="ECO:0000313" key="4">
    <source>
        <dbReference type="EMBL" id="JAD03064.1"/>
    </source>
</evidence>
<dbReference type="PROSITE" id="PS52002">
    <property type="entry name" value="SM"/>
    <property type="match status" value="1"/>
</dbReference>
<dbReference type="InterPro" id="IPR010920">
    <property type="entry name" value="LSM_dom_sf"/>
</dbReference>
<name>A0A0A1WVG0_ZEUCU</name>
<proteinExistence type="inferred from homology"/>
<evidence type="ECO:0000256" key="1">
    <source>
        <dbReference type="ARBA" id="ARBA00006850"/>
    </source>
</evidence>
<reference evidence="4" key="2">
    <citation type="journal article" date="2015" name="Gigascience">
        <title>Reconstructing a comprehensive transcriptome assembly of a white-pupal translocated strain of the pest fruit fly Bactrocera cucurbitae.</title>
        <authorList>
            <person name="Sim S.B."/>
            <person name="Calla B."/>
            <person name="Hall B."/>
            <person name="DeRego T."/>
            <person name="Geib S.M."/>
        </authorList>
    </citation>
    <scope>NUCLEOTIDE SEQUENCE</scope>
</reference>
<feature type="domain" description="Sm" evidence="3">
    <location>
        <begin position="50"/>
        <end position="123"/>
    </location>
</feature>
<evidence type="ECO:0000259" key="3">
    <source>
        <dbReference type="PROSITE" id="PS52002"/>
    </source>
</evidence>
<dbReference type="GO" id="GO:0003723">
    <property type="term" value="F:RNA binding"/>
    <property type="evidence" value="ECO:0007669"/>
    <property type="project" value="InterPro"/>
</dbReference>
<dbReference type="InterPro" id="IPR034110">
    <property type="entry name" value="LSMD1_Sm"/>
</dbReference>
<evidence type="ECO:0000256" key="2">
    <source>
        <dbReference type="SAM" id="MobiDB-lite"/>
    </source>
</evidence>
<dbReference type="EMBL" id="GBXI01011228">
    <property type="protein sequence ID" value="JAD03064.1"/>
    <property type="molecule type" value="Transcribed_RNA"/>
</dbReference>
<sequence length="140" mass="15098">MSDHSSYDNVPKTEQSPQPQLNASNSNNADGFNNVTANAPATSGEKALTPGRCNLQNWLGHTFRVVITDGRVLVGYFNCTDKDANVVLSMCAEYLEEGKDARILGNVMIPGKHIVSIAVDMPKDTAFAHKSHTPTAPEVL</sequence>
<reference evidence="4" key="1">
    <citation type="submission" date="2014-11" db="EMBL/GenBank/DDBJ databases">
        <authorList>
            <person name="Geib S."/>
        </authorList>
    </citation>
    <scope>NUCLEOTIDE SEQUENCE</scope>
</reference>
<dbReference type="PANTHER" id="PTHR10701:SF5">
    <property type="entry name" value="N-ALPHA-ACETYLTRANSFERASE 38, NATC AUXILIARY SUBUNIT"/>
    <property type="match status" value="1"/>
</dbReference>
<dbReference type="Pfam" id="PF01423">
    <property type="entry name" value="LSM"/>
    <property type="match status" value="1"/>
</dbReference>
<accession>A0A0A1WVG0</accession>
<comment type="similarity">
    <text evidence="1">Belongs to the snRNP Sm proteins family.</text>
</comment>
<dbReference type="PANTHER" id="PTHR10701">
    <property type="entry name" value="SMALL NUCLEAR RIBONUCLEOPROTEIN-ASSOCIATED PROTEIN B AND N"/>
    <property type="match status" value="1"/>
</dbReference>
<dbReference type="AlphaFoldDB" id="A0A0A1WVG0"/>
<dbReference type="Gene3D" id="2.30.30.100">
    <property type="match status" value="1"/>
</dbReference>
<dbReference type="SMART" id="SM00651">
    <property type="entry name" value="Sm"/>
    <property type="match status" value="1"/>
</dbReference>
<dbReference type="SUPFAM" id="SSF50182">
    <property type="entry name" value="Sm-like ribonucleoproteins"/>
    <property type="match status" value="1"/>
</dbReference>
<feature type="compositionally biased region" description="Polar residues" evidence="2">
    <location>
        <begin position="12"/>
        <end position="41"/>
    </location>
</feature>